<dbReference type="PDB" id="7XSE">
    <property type="method" value="EM"/>
    <property type="resolution" value="3.60 A"/>
    <property type="chains" value="q=1-1044"/>
</dbReference>
<dbReference type="GO" id="GO:0031124">
    <property type="term" value="P:mRNA 3'-end processing"/>
    <property type="evidence" value="ECO:0007669"/>
    <property type="project" value="EnsemblFungi"/>
</dbReference>
<dbReference type="GO" id="GO:0000791">
    <property type="term" value="C:euchromatin"/>
    <property type="evidence" value="ECO:0007669"/>
    <property type="project" value="EnsemblFungi"/>
</dbReference>
<gene>
    <name evidence="6" type="ordered locus">PAS_chr3_1035</name>
</gene>
<dbReference type="KEGG" id="ppa:PAS_chr3_1035"/>
<dbReference type="PANTHER" id="PTHR14027">
    <property type="entry name" value="RNA POLYMERASE-ASSOCIATED PROTEIN CTR9"/>
    <property type="match status" value="1"/>
</dbReference>
<dbReference type="PANTHER" id="PTHR14027:SF2">
    <property type="entry name" value="RNA POLYMERASE-ASSOCIATED PROTEIN CTR9 HOMOLOG"/>
    <property type="match status" value="1"/>
</dbReference>
<dbReference type="GO" id="GO:0001015">
    <property type="term" value="P:snoRNA transcription by RNA polymerase II"/>
    <property type="evidence" value="ECO:0007669"/>
    <property type="project" value="EnsemblFungi"/>
</dbReference>
<dbReference type="GeneID" id="8199997"/>
<dbReference type="EMDB" id="EMD-33313"/>
<evidence type="ECO:0000256" key="1">
    <source>
        <dbReference type="ARBA" id="ARBA00022737"/>
    </source>
</evidence>
<feature type="compositionally biased region" description="Acidic residues" evidence="5">
    <location>
        <begin position="1013"/>
        <end position="1025"/>
    </location>
</feature>
<feature type="compositionally biased region" description="Basic and acidic residues" evidence="5">
    <location>
        <begin position="960"/>
        <end position="974"/>
    </location>
</feature>
<dbReference type="PDB" id="7XT7">
    <property type="method" value="EM"/>
    <property type="resolution" value="4.20 A"/>
    <property type="chains" value="q=1-1044"/>
</dbReference>
<dbReference type="GO" id="GO:0006362">
    <property type="term" value="P:transcription elongation by RNA polymerase I"/>
    <property type="evidence" value="ECO:0007669"/>
    <property type="project" value="EnsemblFungi"/>
</dbReference>
<dbReference type="InterPro" id="IPR031101">
    <property type="entry name" value="Ctr9"/>
</dbReference>
<dbReference type="HOGENOM" id="CLU_003008_0_1_1"/>
<dbReference type="PROSITE" id="PS50005">
    <property type="entry name" value="TPR"/>
    <property type="match status" value="2"/>
</dbReference>
<dbReference type="EMDB" id="EMD-33441"/>
<dbReference type="GO" id="GO:2001209">
    <property type="term" value="P:positive regulation of transcription elongation by RNA polymerase I"/>
    <property type="evidence" value="ECO:0007669"/>
    <property type="project" value="EnsemblFungi"/>
</dbReference>
<dbReference type="GO" id="GO:1901525">
    <property type="term" value="P:negative regulation of mitophagy"/>
    <property type="evidence" value="ECO:0007669"/>
    <property type="project" value="EnsemblFungi"/>
</dbReference>
<dbReference type="PDB" id="7XN7">
    <property type="method" value="EM"/>
    <property type="resolution" value="3.10 A"/>
    <property type="chains" value="q=1-1044"/>
</dbReference>
<dbReference type="RefSeq" id="XP_002493277.1">
    <property type="nucleotide sequence ID" value="XM_002493232.1"/>
</dbReference>
<dbReference type="GO" id="GO:0016593">
    <property type="term" value="C:Cdc73/Paf1 complex"/>
    <property type="evidence" value="ECO:0007669"/>
    <property type="project" value="EnsemblFungi"/>
</dbReference>
<reference evidence="8 9" key="2">
    <citation type="journal article" date="2022" name="Science">
        <title>Structural basis of nucleosome disassembly and reassembly by RNAPII elongation complex with FACT.</title>
        <authorList>
            <person name="Ehara H."/>
            <person name="Kujirai T."/>
            <person name="Shirouzu M."/>
            <person name="Kurumizaka H."/>
            <person name="Sekine S.I."/>
        </authorList>
    </citation>
    <scope>STRUCTURE BY ELECTRON MICROSCOPY (3.10 ANGSTROMS)</scope>
</reference>
<evidence type="ECO:0000256" key="2">
    <source>
        <dbReference type="ARBA" id="ARBA00022803"/>
    </source>
</evidence>
<protein>
    <submittedName>
        <fullName evidence="6">Component of the Paf1p complex</fullName>
    </submittedName>
</protein>
<dbReference type="Gene3D" id="1.25.40.10">
    <property type="entry name" value="Tetratricopeptide repeat domain"/>
    <property type="match status" value="4"/>
</dbReference>
<dbReference type="AlphaFoldDB" id="C4R6B2"/>
<dbReference type="STRING" id="644223.C4R6B2"/>
<dbReference type="OMA" id="EHWLTIA"/>
<dbReference type="GO" id="GO:0045142">
    <property type="term" value="F:triplex DNA binding"/>
    <property type="evidence" value="ECO:0007669"/>
    <property type="project" value="EnsemblFungi"/>
</dbReference>
<dbReference type="EMBL" id="FN392321">
    <property type="protein sequence ID" value="CAY71098.1"/>
    <property type="molecule type" value="Genomic_DNA"/>
</dbReference>
<evidence type="ECO:0000313" key="6">
    <source>
        <dbReference type="EMBL" id="CAY71098.1"/>
    </source>
</evidence>
<dbReference type="PDB" id="7XTD">
    <property type="method" value="EM"/>
    <property type="resolution" value="3.90 A"/>
    <property type="chains" value="q=1-1044"/>
</dbReference>
<dbReference type="EMDB" id="EMD-33447"/>
<dbReference type="SMR" id="C4R6B2"/>
<name>C4R6B2_KOMPG</name>
<dbReference type="GO" id="GO:0000082">
    <property type="term" value="P:G1/S transition of mitotic cell cycle"/>
    <property type="evidence" value="ECO:0007669"/>
    <property type="project" value="EnsemblFungi"/>
</dbReference>
<dbReference type="EMDB" id="EMD-33437"/>
<dbReference type="EMDB" id="EMD-33424"/>
<dbReference type="Proteomes" id="UP000000314">
    <property type="component" value="Chromosome 3"/>
</dbReference>
<evidence type="ECO:0007829" key="8">
    <source>
        <dbReference type="PDB" id="7XN7"/>
    </source>
</evidence>
<dbReference type="PDB" id="7XTI">
    <property type="method" value="EM"/>
    <property type="resolution" value="3.90 A"/>
    <property type="chains" value="q=1-1044"/>
</dbReference>
<keyword evidence="4" id="KW-0175">Coiled coil</keyword>
<dbReference type="GO" id="GO:0090262">
    <property type="term" value="P:regulation of transcription-coupled nucleotide-excision repair"/>
    <property type="evidence" value="ECO:0007669"/>
    <property type="project" value="EnsemblFungi"/>
</dbReference>
<dbReference type="GO" id="GO:0031126">
    <property type="term" value="P:sno(s)RNA 3'-end processing"/>
    <property type="evidence" value="ECO:0007669"/>
    <property type="project" value="EnsemblFungi"/>
</dbReference>
<dbReference type="SUPFAM" id="SSF48452">
    <property type="entry name" value="TPR-like"/>
    <property type="match status" value="4"/>
</dbReference>
<proteinExistence type="evidence at protein level"/>
<keyword evidence="2 3" id="KW-0802">TPR repeat</keyword>
<dbReference type="eggNOG" id="KOG2002">
    <property type="taxonomic scope" value="Eukaryota"/>
</dbReference>
<dbReference type="EMDB" id="EMD-33436"/>
<dbReference type="PDB" id="7XSZ">
    <property type="method" value="EM"/>
    <property type="resolution" value="3.40 A"/>
    <property type="chains" value="q=1-1044"/>
</dbReference>
<keyword evidence="8 9" id="KW-0002">3D-structure</keyword>
<dbReference type="Pfam" id="PF13432">
    <property type="entry name" value="TPR_16"/>
    <property type="match status" value="2"/>
</dbReference>
<dbReference type="GO" id="GO:0003712">
    <property type="term" value="F:transcription coregulator activity"/>
    <property type="evidence" value="ECO:0007669"/>
    <property type="project" value="EnsemblFungi"/>
</dbReference>
<keyword evidence="1" id="KW-0677">Repeat</keyword>
<accession>C4R6B2</accession>
<dbReference type="GO" id="GO:0060260">
    <property type="term" value="P:regulation of transcription initiation by RNA polymerase II"/>
    <property type="evidence" value="ECO:0007669"/>
    <property type="project" value="EnsemblFungi"/>
</dbReference>
<feature type="repeat" description="TPR" evidence="3">
    <location>
        <begin position="746"/>
        <end position="779"/>
    </location>
</feature>
<sequence length="1044" mass="120142">MSLLDQDYYLSALPEDKRAELVTLQLTIPLKSGDEVVTIDFNEDVDVSQLCVLLESENARPDLWLSAAKVFVSKGNIAGSQEIIRKALQSNVILDSSASVTSLFHNFSFWLSLMEYVSTNSREDQFLEYASNSLQASNSLDSGLILNGIGNGVLYAKSRRYDEALKEFDNLLKKKSTNILAILGKAQILYKRQKYSQALELYQKALTINPLIVPDPRLGIGLCFWHLNNKQLAEQAWHNSLKVHPQNNLNTKILICLAKFDYCFNESKDDDEFTALYRESLEFLHSCLKEDAKHPLLLMVLASYYFSKEDYEKVEKLCNLVLKENSRNAAFVSASHFWLARVAYHKEDYVQAQKQFKQAEDSQNSNTLAKLGYAQCLIARNEVGDATIYLEKFFKENQDSKSSEMMLLLGIIYSQSGKSYYKAIIFLEKYVAVCQEENYPILPEAYLVLSRVYENKDLNVALDYLMKANDILGDKANVYVLNNLGIYHFFRNNVSQSSDFFAQSLEALNNVSPQNKEALSITLHYNKARVEEVSNQSEAEKLYSKLMEKCPGYTSNKIRYIYLLALKSNGNNYADVQQLLDDFPSDLEVRSFYGWFLKRYGRKNGLKQDLESQHHKDTLINYDKHDCYALLSLGNIYATIAREMKVTDQKQNEIKRQQYLRAAQFYHKVLSIDPKNIYAAQGIAIIFSDKERTGLALEIFKKVRDTVQDLGTFINLGHCFMEAKQFGKAIESYTIALEKFSNGMDSKLLVLIGRAWYHRGFYEKSMDAYKKALEVSEQAYQLSKLPALRFNIVFIQFQIADFVKSLPNTQRDLTTLENALSGLNDAIKSLLKLAELEQPPYPSEDLKARATMGSNTLRNQLERAIQDQQDYEMSIQEKLRTARRKQQLDEEKRLEQEQRRLEEARKRQEAELIKRQELIKQAEEWNKMDIDAAKDNNDVLSEDGGEGEKKTTKKRKRKQKVSEDIAPDLDRINEENGNTEDYDPILDNEEEENYDEKDSENKENGQNGQNEEVYPESEGDDEDDVTNTKRQKRSKGIVDEEDSE</sequence>
<dbReference type="FunCoup" id="C4R6B2">
    <property type="interactions" value="990"/>
</dbReference>
<feature type="coiled-coil region" evidence="4">
    <location>
        <begin position="884"/>
        <end position="921"/>
    </location>
</feature>
<evidence type="ECO:0000256" key="3">
    <source>
        <dbReference type="PROSITE-ProRule" id="PRU00339"/>
    </source>
</evidence>
<dbReference type="InterPro" id="IPR011990">
    <property type="entry name" value="TPR-like_helical_dom_sf"/>
</dbReference>
<dbReference type="InParanoid" id="C4R6B2"/>
<dbReference type="InterPro" id="IPR019734">
    <property type="entry name" value="TPR_rpt"/>
</dbReference>
<reference evidence="6 7" key="1">
    <citation type="journal article" date="2009" name="Nat. Biotechnol.">
        <title>Genome sequence of the recombinant protein production host Pichia pastoris.</title>
        <authorList>
            <person name="De Schutter K."/>
            <person name="Lin Y.C."/>
            <person name="Tiels P."/>
            <person name="Van Hecke A."/>
            <person name="Glinka S."/>
            <person name="Weber-Lehmann J."/>
            <person name="Rouze P."/>
            <person name="Van de Peer Y."/>
            <person name="Callewaert N."/>
        </authorList>
    </citation>
    <scope>NUCLEOTIDE SEQUENCE [LARGE SCALE GENOMIC DNA]</scope>
    <source>
        <strain evidence="7">GS115 / ATCC 20864</strain>
    </source>
</reference>
<dbReference type="SMART" id="SM00028">
    <property type="entry name" value="TPR"/>
    <property type="match status" value="9"/>
</dbReference>
<feature type="region of interest" description="Disordered" evidence="5">
    <location>
        <begin position="936"/>
        <end position="1044"/>
    </location>
</feature>
<organism evidence="6 7">
    <name type="scientific">Komagataella phaffii (strain GS115 / ATCC 20864)</name>
    <name type="common">Yeast</name>
    <name type="synonym">Pichia pastoris</name>
    <dbReference type="NCBI Taxonomy" id="644223"/>
    <lineage>
        <taxon>Eukaryota</taxon>
        <taxon>Fungi</taxon>
        <taxon>Dikarya</taxon>
        <taxon>Ascomycota</taxon>
        <taxon>Saccharomycotina</taxon>
        <taxon>Pichiomycetes</taxon>
        <taxon>Pichiales</taxon>
        <taxon>Pichiaceae</taxon>
        <taxon>Komagataella</taxon>
    </lineage>
</organism>
<feature type="compositionally biased region" description="Acidic residues" evidence="5">
    <location>
        <begin position="977"/>
        <end position="998"/>
    </location>
</feature>
<dbReference type="GO" id="GO:0061629">
    <property type="term" value="F:RNA polymerase II-specific DNA-binding transcription factor binding"/>
    <property type="evidence" value="ECO:0007669"/>
    <property type="project" value="EnsemblFungi"/>
</dbReference>
<dbReference type="PDB" id="7XSX">
    <property type="method" value="EM"/>
    <property type="resolution" value="3.80 A"/>
    <property type="chains" value="q=1-1044"/>
</dbReference>
<feature type="repeat" description="TPR" evidence="3">
    <location>
        <begin position="179"/>
        <end position="212"/>
    </location>
</feature>
<evidence type="ECO:0000313" key="7">
    <source>
        <dbReference type="Proteomes" id="UP000000314"/>
    </source>
</evidence>
<dbReference type="GO" id="GO:0006353">
    <property type="term" value="P:DNA-templated transcription termination"/>
    <property type="evidence" value="ECO:0007669"/>
    <property type="project" value="EnsemblFungi"/>
</dbReference>
<dbReference type="GO" id="GO:1990269">
    <property type="term" value="F:RNA polymerase II C-terminal domain phosphoserine binding"/>
    <property type="evidence" value="ECO:0007669"/>
    <property type="project" value="EnsemblFungi"/>
</dbReference>
<dbReference type="EMDB" id="EMD-33450"/>
<dbReference type="OrthoDB" id="343875at2759"/>
<evidence type="ECO:0000256" key="5">
    <source>
        <dbReference type="SAM" id="MobiDB-lite"/>
    </source>
</evidence>
<keyword evidence="7" id="KW-1185">Reference proteome</keyword>
<evidence type="ECO:0000256" key="4">
    <source>
        <dbReference type="SAM" id="Coils"/>
    </source>
</evidence>
<dbReference type="GO" id="GO:0006368">
    <property type="term" value="P:transcription elongation by RNA polymerase II"/>
    <property type="evidence" value="ECO:0007669"/>
    <property type="project" value="EnsemblFungi"/>
</dbReference>
<evidence type="ECO:0007829" key="9">
    <source>
        <dbReference type="PDB" id="7XSE"/>
    </source>
</evidence>